<dbReference type="OrthoDB" id="413926at2759"/>
<dbReference type="Gene3D" id="3.40.50.150">
    <property type="entry name" value="Vaccinia Virus protein VP39"/>
    <property type="match status" value="1"/>
</dbReference>
<dbReference type="InterPro" id="IPR029063">
    <property type="entry name" value="SAM-dependent_MTases_sf"/>
</dbReference>
<protein>
    <submittedName>
        <fullName evidence="4">Uncharacterized protein</fullName>
    </submittedName>
</protein>
<keyword evidence="2" id="KW-0808">Transferase</keyword>
<sequence>MKGWKAVTSATLEASQQEMERIMQEVDLLRNDSDSESEPSPVPCSSQTSDEWFVFSIKMHLRDVAPRGHPRSSPLSLVSCCTGAFAEAVCLEALGIPFTAVGASECSQTAQKIIMANHPPTHLHDNFRDQIEHETCRLHGPSQQKCGMQQSDLCVCGSPCPPFSTFRSKRFLEGSVRQHGQTDTTMLDARDMLLHGQHKAFILEQVPGFDQAETSRDSSESPMRRFLNMIQTELKVAKKPGYHAVVLRASHQDWVQLMRDRQFNGEHRWVYSGAKTETVTKFKKLFSELLLGCRPTGSLTAQAAMLQQGRQPLLRAMQQAACYLVVFSAWMIGALLAALSQRCAAATGHKVVMLCVRRAYDETPSDISVTWMTHSELGAFNKKRSKQEGNAKVLQSSCEVLILMEQVSSSTYYSMRIPMPCWLMALDKTTAEATTKAQRAIMDMIPGLEAFGHKAKFNVQLVTTDRYSANLKAERILSSDAPNACTTHYCCDVHRTHTCQAKTVQMLDGQVSGMIATALSCVDAGSIRSLRASMTRVLKQKVHLCFGSPPEDPFADEYRSAVFEAFLPLQDPSADGDGDEHLLARMQEHYLQRKRRRAIINFFLQGDLQEQDEIFFYSARWGLQEHHVLALMEKFLVPALLPRRPPIFSRTRWDGFNDALLWFGLAEACHGLLHCTLLDFLQVSASETSLPQAAQAAQAAQADAQPAAVVEEEQEAADHAAAAVTGNIDWKVLKLKMRQKVLAWLKQPIFPPILLMHLALSPMSHFYRRLVYAGSAEWEEIEKPPIFSRTRWDGFNDALLWFGLAEACHGLLHCTLLDFLQVSASETSLPQAAQAAQAAQADAQPAAVVEEEQEAADHAAAAVTGNIDWKVLKLKMRQKVLAWLKQPIFPPILLMHLALSPMSHFYRRLVYAGSAEWEEIEKTKQSQGCRRTFPVLEAARHTDLNAYRQRVNEAFHNEILLLPRWCHFRHHQVLLFRMLSRNLCSTEFLIGTTHESYPIKLFRSLDGVHEATKDPLCMHCPLTKLLLSEYSDLGSSEPQALLTALASMFQLHIASIEARHASTRRITTVKSVQTHRPTLVGVGADWFCRAVASSPASGADTEPPAQKQPERKNPWNAFLSEKCRARISDLGASYASLREEYRNLTAAEYQRYEDMAEVAFCARARGLPSYAHASLPAAAAASSSSGNDVAVEALVAVPAAGHQELAVPDKAYKLVSAELEDTLDMVQKDFRRRSASVKDWCEIFHDSRVQHRQEEEHLFRECGVVEHVPGLTGLVSAELRAPADKIGEGLLSVGEKSTLRGMLFDKWESLCDMILHTDQEPVEDVADALPTRCAQLGMCVCESRGLQAYLFHSRLVYCLKPFFTPRRARRIRDASGNMVAQELSQAQQHQQTKLKSNRKLLDDGFVVVCLRPSSRAVPTEEVLPQKYMHSSWKALAMAAMNIRVEGGADSPSALWLHVGHINYTTWALGVLRLDEAGADEDRPEYLKLQVPTPQESCHSVRMFEQSKLNFDGPWQFSVSTILSNNDVLERTSVRPDTVLVRQYAEVPSMEFWQGWPAEEARHEQNMKKRPGTSTRKRKKTPPSDTGTAKKKQKSAAGSARDTVEQPLPGGGPEEDLEQDAVDPAAQLDLLHDEEVRSEASSTPWSEYVADALGGGGRKRELSSCEKRRIYIVFLRKDVYGVADAGFLAKTYKDLIAKQRQVAPKKLGDVLPERALEDIPPGGVQRSIFEVLGLQL</sequence>
<dbReference type="GO" id="GO:0032259">
    <property type="term" value="P:methylation"/>
    <property type="evidence" value="ECO:0007669"/>
    <property type="project" value="UniProtKB-KW"/>
</dbReference>
<feature type="compositionally biased region" description="Basic residues" evidence="3">
    <location>
        <begin position="1567"/>
        <end position="1580"/>
    </location>
</feature>
<dbReference type="SUPFAM" id="SSF53335">
    <property type="entry name" value="S-adenosyl-L-methionine-dependent methyltransferases"/>
    <property type="match status" value="1"/>
</dbReference>
<evidence type="ECO:0000256" key="3">
    <source>
        <dbReference type="SAM" id="MobiDB-lite"/>
    </source>
</evidence>
<evidence type="ECO:0000256" key="2">
    <source>
        <dbReference type="ARBA" id="ARBA00022679"/>
    </source>
</evidence>
<reference evidence="4 5" key="1">
    <citation type="submission" date="2016-02" db="EMBL/GenBank/DDBJ databases">
        <title>Genome analysis of coral dinoflagellate symbionts highlights evolutionary adaptations to a symbiotic lifestyle.</title>
        <authorList>
            <person name="Aranda M."/>
            <person name="Li Y."/>
            <person name="Liew Y.J."/>
            <person name="Baumgarten S."/>
            <person name="Simakov O."/>
            <person name="Wilson M."/>
            <person name="Piel J."/>
            <person name="Ashoor H."/>
            <person name="Bougouffa S."/>
            <person name="Bajic V.B."/>
            <person name="Ryu T."/>
            <person name="Ravasi T."/>
            <person name="Bayer T."/>
            <person name="Micklem G."/>
            <person name="Kim H."/>
            <person name="Bhak J."/>
            <person name="Lajeunesse T.C."/>
            <person name="Voolstra C.R."/>
        </authorList>
    </citation>
    <scope>NUCLEOTIDE SEQUENCE [LARGE SCALE GENOMIC DNA]</scope>
    <source>
        <strain evidence="4 5">CCMP2467</strain>
    </source>
</reference>
<accession>A0A1Q9BX71</accession>
<organism evidence="4 5">
    <name type="scientific">Symbiodinium microadriaticum</name>
    <name type="common">Dinoflagellate</name>
    <name type="synonym">Zooxanthella microadriatica</name>
    <dbReference type="NCBI Taxonomy" id="2951"/>
    <lineage>
        <taxon>Eukaryota</taxon>
        <taxon>Sar</taxon>
        <taxon>Alveolata</taxon>
        <taxon>Dinophyceae</taxon>
        <taxon>Suessiales</taxon>
        <taxon>Symbiodiniaceae</taxon>
        <taxon>Symbiodinium</taxon>
    </lineage>
</organism>
<dbReference type="OMA" id="IFSRTRW"/>
<evidence type="ECO:0000313" key="4">
    <source>
        <dbReference type="EMBL" id="OLP75255.1"/>
    </source>
</evidence>
<feature type="region of interest" description="Disordered" evidence="3">
    <location>
        <begin position="1560"/>
        <end position="1617"/>
    </location>
</feature>
<evidence type="ECO:0000256" key="1">
    <source>
        <dbReference type="ARBA" id="ARBA00022603"/>
    </source>
</evidence>
<keyword evidence="1" id="KW-0489">Methyltransferase</keyword>
<gene>
    <name evidence="4" type="ORF">AK812_SmicGene44981</name>
</gene>
<dbReference type="EMBL" id="LSRX01002643">
    <property type="protein sequence ID" value="OLP75255.1"/>
    <property type="molecule type" value="Genomic_DNA"/>
</dbReference>
<dbReference type="InterPro" id="IPR001525">
    <property type="entry name" value="C5_MeTfrase"/>
</dbReference>
<evidence type="ECO:0000313" key="5">
    <source>
        <dbReference type="Proteomes" id="UP000186817"/>
    </source>
</evidence>
<feature type="region of interest" description="Disordered" evidence="3">
    <location>
        <begin position="1095"/>
        <end position="1114"/>
    </location>
</feature>
<proteinExistence type="predicted"/>
<dbReference type="Pfam" id="PF00145">
    <property type="entry name" value="DNA_methylase"/>
    <property type="match status" value="1"/>
</dbReference>
<dbReference type="Proteomes" id="UP000186817">
    <property type="component" value="Unassembled WGS sequence"/>
</dbReference>
<dbReference type="GO" id="GO:0008168">
    <property type="term" value="F:methyltransferase activity"/>
    <property type="evidence" value="ECO:0007669"/>
    <property type="project" value="UniProtKB-KW"/>
</dbReference>
<name>A0A1Q9BX71_SYMMI</name>
<comment type="caution">
    <text evidence="4">The sequence shown here is derived from an EMBL/GenBank/DDBJ whole genome shotgun (WGS) entry which is preliminary data.</text>
</comment>
<keyword evidence="5" id="KW-1185">Reference proteome</keyword>